<dbReference type="Pfam" id="PF13531">
    <property type="entry name" value="SBP_bac_11"/>
    <property type="match status" value="1"/>
</dbReference>
<evidence type="ECO:0000313" key="1">
    <source>
        <dbReference type="EMBL" id="PMP73033.1"/>
    </source>
</evidence>
<sequence length="93" mass="10603">MSPTFAGDIKVFAVGTLSYIIDELVKAYNMKYPNDMVKIIIGSAGKGYNQIENGAPYDIFLSADMEYPENLKKKGFAISDVKPYLMEFWRQYE</sequence>
<dbReference type="SUPFAM" id="SSF53850">
    <property type="entry name" value="Periplasmic binding protein-like II"/>
    <property type="match status" value="1"/>
</dbReference>
<dbReference type="RefSeq" id="WP_424606388.1">
    <property type="nucleotide sequence ID" value="NZ_JBNAVA010000023.1"/>
</dbReference>
<accession>A0A2J6WRL4</accession>
<dbReference type="EMBL" id="PNIN01000003">
    <property type="protein sequence ID" value="PMP73033.1"/>
    <property type="molecule type" value="Genomic_DNA"/>
</dbReference>
<dbReference type="Proteomes" id="UP000242881">
    <property type="component" value="Unassembled WGS sequence"/>
</dbReference>
<organism evidence="1 2">
    <name type="scientific">Calditerrivibrio nitroreducens</name>
    <dbReference type="NCBI Taxonomy" id="477976"/>
    <lineage>
        <taxon>Bacteria</taxon>
        <taxon>Pseudomonadati</taxon>
        <taxon>Deferribacterota</taxon>
        <taxon>Deferribacteres</taxon>
        <taxon>Deferribacterales</taxon>
        <taxon>Calditerrivibrionaceae</taxon>
    </lineage>
</organism>
<name>A0A2J6WRL4_9BACT</name>
<evidence type="ECO:0000313" key="2">
    <source>
        <dbReference type="Proteomes" id="UP000242881"/>
    </source>
</evidence>
<proteinExistence type="predicted"/>
<dbReference type="AlphaFoldDB" id="A0A2J6WRL4"/>
<gene>
    <name evidence="1" type="ORF">C0187_00235</name>
</gene>
<evidence type="ECO:0008006" key="3">
    <source>
        <dbReference type="Google" id="ProtNLM"/>
    </source>
</evidence>
<dbReference type="Gene3D" id="3.40.190.10">
    <property type="entry name" value="Periplasmic binding protein-like II"/>
    <property type="match status" value="1"/>
</dbReference>
<comment type="caution">
    <text evidence="1">The sequence shown here is derived from an EMBL/GenBank/DDBJ whole genome shotgun (WGS) entry which is preliminary data.</text>
</comment>
<protein>
    <recommendedName>
        <fullName evidence="3">Molybdate ABC transporter substrate-binding protein</fullName>
    </recommendedName>
</protein>
<reference evidence="1 2" key="1">
    <citation type="submission" date="2018-01" db="EMBL/GenBank/DDBJ databases">
        <title>Metagenomic assembled genomes from two thermal pools in the Uzon Caldera, Kamchatka, Russia.</title>
        <authorList>
            <person name="Wilkins L."/>
            <person name="Ettinger C."/>
        </authorList>
    </citation>
    <scope>NUCLEOTIDE SEQUENCE [LARGE SCALE GENOMIC DNA]</scope>
    <source>
        <strain evidence="1">ZAV-05</strain>
    </source>
</reference>